<feature type="domain" description="HTH marR-type" evidence="2">
    <location>
        <begin position="1"/>
        <end position="138"/>
    </location>
</feature>
<dbReference type="InterPro" id="IPR036388">
    <property type="entry name" value="WH-like_DNA-bd_sf"/>
</dbReference>
<dbReference type="PROSITE" id="PS50995">
    <property type="entry name" value="HTH_MARR_2"/>
    <property type="match status" value="1"/>
</dbReference>
<dbReference type="Gene3D" id="3.40.630.30">
    <property type="match status" value="1"/>
</dbReference>
<keyword evidence="1" id="KW-0808">Transferase</keyword>
<dbReference type="RefSeq" id="WP_163174511.1">
    <property type="nucleotide sequence ID" value="NZ_JAAIWK010000040.1"/>
</dbReference>
<keyword evidence="5" id="KW-1185">Reference proteome</keyword>
<dbReference type="InterPro" id="IPR000182">
    <property type="entry name" value="GNAT_dom"/>
</dbReference>
<accession>A0A6M0P9Y8</accession>
<dbReference type="SMART" id="SM00347">
    <property type="entry name" value="HTH_MARR"/>
    <property type="match status" value="1"/>
</dbReference>
<proteinExistence type="predicted"/>
<evidence type="ECO:0000259" key="3">
    <source>
        <dbReference type="PROSITE" id="PS51186"/>
    </source>
</evidence>
<name>A0A6M0P9Y8_9BACI</name>
<dbReference type="Proteomes" id="UP000476934">
    <property type="component" value="Unassembled WGS sequence"/>
</dbReference>
<reference evidence="4 5" key="1">
    <citation type="submission" date="2020-03" db="EMBL/GenBank/DDBJ databases">
        <title>Bacillus aquiflavi sp. nov., isolated from yellow water of strong flavor Chinese baijiu in Yibin region of China.</title>
        <authorList>
            <person name="Xie J."/>
        </authorList>
    </citation>
    <scope>NUCLEOTIDE SEQUENCE [LARGE SCALE GENOMIC DNA]</scope>
    <source>
        <strain evidence="4 5">Gsoil 114</strain>
    </source>
</reference>
<dbReference type="InterPro" id="IPR016181">
    <property type="entry name" value="Acyl_CoA_acyltransferase"/>
</dbReference>
<dbReference type="SUPFAM" id="SSF55729">
    <property type="entry name" value="Acyl-CoA N-acyltransferases (Nat)"/>
    <property type="match status" value="1"/>
</dbReference>
<organism evidence="4 5">
    <name type="scientific">Heyndrickxia ginsengihumi</name>
    <dbReference type="NCBI Taxonomy" id="363870"/>
    <lineage>
        <taxon>Bacteria</taxon>
        <taxon>Bacillati</taxon>
        <taxon>Bacillota</taxon>
        <taxon>Bacilli</taxon>
        <taxon>Bacillales</taxon>
        <taxon>Bacillaceae</taxon>
        <taxon>Heyndrickxia</taxon>
    </lineage>
</organism>
<dbReference type="Gene3D" id="1.10.10.10">
    <property type="entry name" value="Winged helix-like DNA-binding domain superfamily/Winged helix DNA-binding domain"/>
    <property type="match status" value="1"/>
</dbReference>
<dbReference type="InterPro" id="IPR000835">
    <property type="entry name" value="HTH_MarR-typ"/>
</dbReference>
<dbReference type="GO" id="GO:0003700">
    <property type="term" value="F:DNA-binding transcription factor activity"/>
    <property type="evidence" value="ECO:0007669"/>
    <property type="project" value="InterPro"/>
</dbReference>
<evidence type="ECO:0000313" key="5">
    <source>
        <dbReference type="Proteomes" id="UP000476934"/>
    </source>
</evidence>
<dbReference type="SUPFAM" id="SSF46785">
    <property type="entry name" value="Winged helix' DNA-binding domain"/>
    <property type="match status" value="1"/>
</dbReference>
<evidence type="ECO:0000259" key="2">
    <source>
        <dbReference type="PROSITE" id="PS50995"/>
    </source>
</evidence>
<protein>
    <submittedName>
        <fullName evidence="4">MarR family transcriptional regulator</fullName>
    </submittedName>
</protein>
<dbReference type="PANTHER" id="PTHR13947">
    <property type="entry name" value="GNAT FAMILY N-ACETYLTRANSFERASE"/>
    <property type="match status" value="1"/>
</dbReference>
<dbReference type="AlphaFoldDB" id="A0A6M0P9Y8"/>
<sequence length="313" mass="36509">MNCKQTVEKIRKFNRFYADVLGKIDQEIYNQSFSLTEARVIMEIHLSNGCTATEVRKKLGIDRGYMSRIVQRLESEHVIIKKQVSNDKRQYLLYLSNDGINILNRLIDDANREVGRRIQRLSAHDASKLVTSMETIEAIYMKSALTPPDVLIRTFVPGDVGYIAYLHGRLYENTYQFGKKFEYYVMKGLTEFLFDSEGGELWVAEINGEIVGSIAITKNNRTVAQLRWFLIDERYQGMGIGKKLMEAAIQFCVEQKYQHIFLWTVSILTAARHLYKKYHFVLTEEKTNSEWTESMIVEERWDLDLSTVRSDEH</sequence>
<dbReference type="InterPro" id="IPR050769">
    <property type="entry name" value="NAT_camello-type"/>
</dbReference>
<dbReference type="Pfam" id="PF12802">
    <property type="entry name" value="MarR_2"/>
    <property type="match status" value="1"/>
</dbReference>
<evidence type="ECO:0000256" key="1">
    <source>
        <dbReference type="ARBA" id="ARBA00022679"/>
    </source>
</evidence>
<dbReference type="EMBL" id="JAAIWK010000040">
    <property type="protein sequence ID" value="NEY21584.1"/>
    <property type="molecule type" value="Genomic_DNA"/>
</dbReference>
<dbReference type="GO" id="GO:0008080">
    <property type="term" value="F:N-acetyltransferase activity"/>
    <property type="evidence" value="ECO:0007669"/>
    <property type="project" value="InterPro"/>
</dbReference>
<dbReference type="Pfam" id="PF00583">
    <property type="entry name" value="Acetyltransf_1"/>
    <property type="match status" value="1"/>
</dbReference>
<dbReference type="PANTHER" id="PTHR13947:SF37">
    <property type="entry name" value="LD18367P"/>
    <property type="match status" value="1"/>
</dbReference>
<evidence type="ECO:0000313" key="4">
    <source>
        <dbReference type="EMBL" id="NEY21584.1"/>
    </source>
</evidence>
<gene>
    <name evidence="4" type="ORF">G4D61_16790</name>
</gene>
<dbReference type="CDD" id="cd04301">
    <property type="entry name" value="NAT_SF"/>
    <property type="match status" value="1"/>
</dbReference>
<dbReference type="InterPro" id="IPR036390">
    <property type="entry name" value="WH_DNA-bd_sf"/>
</dbReference>
<dbReference type="PROSITE" id="PS51186">
    <property type="entry name" value="GNAT"/>
    <property type="match status" value="1"/>
</dbReference>
<comment type="caution">
    <text evidence="4">The sequence shown here is derived from an EMBL/GenBank/DDBJ whole genome shotgun (WGS) entry which is preliminary data.</text>
</comment>
<feature type="domain" description="N-acetyltransferase" evidence="3">
    <location>
        <begin position="150"/>
        <end position="304"/>
    </location>
</feature>